<feature type="transmembrane region" description="Helical" evidence="1">
    <location>
        <begin position="130"/>
        <end position="150"/>
    </location>
</feature>
<dbReference type="Proteomes" id="UP000245720">
    <property type="component" value="Unassembled WGS sequence"/>
</dbReference>
<keyword evidence="1" id="KW-0472">Membrane</keyword>
<feature type="transmembrane region" description="Helical" evidence="1">
    <location>
        <begin position="368"/>
        <end position="388"/>
    </location>
</feature>
<feature type="transmembrane region" description="Helical" evidence="1">
    <location>
        <begin position="7"/>
        <end position="29"/>
    </location>
</feature>
<feature type="transmembrane region" description="Helical" evidence="1">
    <location>
        <begin position="819"/>
        <end position="838"/>
    </location>
</feature>
<feature type="transmembrane region" description="Helical" evidence="1">
    <location>
        <begin position="853"/>
        <end position="882"/>
    </location>
</feature>
<feature type="transmembrane region" description="Helical" evidence="1">
    <location>
        <begin position="305"/>
        <end position="324"/>
    </location>
</feature>
<name>A0A315Y331_RUMFL</name>
<feature type="transmembrane region" description="Helical" evidence="1">
    <location>
        <begin position="102"/>
        <end position="124"/>
    </location>
</feature>
<gene>
    <name evidence="2" type="ORF">IE37_01606</name>
</gene>
<keyword evidence="1" id="KW-1133">Transmembrane helix</keyword>
<dbReference type="PANTHER" id="PTHR38454:SF1">
    <property type="entry name" value="INTEGRAL MEMBRANE PROTEIN"/>
    <property type="match status" value="1"/>
</dbReference>
<evidence type="ECO:0000313" key="3">
    <source>
        <dbReference type="Proteomes" id="UP000245720"/>
    </source>
</evidence>
<feature type="transmembrane region" description="Helical" evidence="1">
    <location>
        <begin position="277"/>
        <end position="296"/>
    </location>
</feature>
<feature type="transmembrane region" description="Helical" evidence="1">
    <location>
        <begin position="408"/>
        <end position="428"/>
    </location>
</feature>
<dbReference type="InterPro" id="IPR018580">
    <property type="entry name" value="Uncharacterised_YfhO"/>
</dbReference>
<accession>A0A315Y331</accession>
<dbReference type="AlphaFoldDB" id="A0A315Y331"/>
<comment type="caution">
    <text evidence="2">The sequence shown here is derived from an EMBL/GenBank/DDBJ whole genome shotgun (WGS) entry which is preliminary data.</text>
</comment>
<feature type="transmembrane region" description="Helical" evidence="1">
    <location>
        <begin position="74"/>
        <end position="95"/>
    </location>
</feature>
<evidence type="ECO:0000256" key="1">
    <source>
        <dbReference type="SAM" id="Phobius"/>
    </source>
</evidence>
<feature type="transmembrane region" description="Helical" evidence="1">
    <location>
        <begin position="195"/>
        <end position="217"/>
    </location>
</feature>
<proteinExistence type="predicted"/>
<dbReference type="EMBL" id="QGDI01000005">
    <property type="protein sequence ID" value="PWJ13107.1"/>
    <property type="molecule type" value="Genomic_DNA"/>
</dbReference>
<reference evidence="2 3" key="1">
    <citation type="submission" date="2018-05" db="EMBL/GenBank/DDBJ databases">
        <title>The Hungate 1000. A catalogue of reference genomes from the rumen microbiome.</title>
        <authorList>
            <person name="Kelly W."/>
        </authorList>
    </citation>
    <scope>NUCLEOTIDE SEQUENCE [LARGE SCALE GENOMIC DNA]</scope>
    <source>
        <strain evidence="2 3">SAb67</strain>
    </source>
</reference>
<dbReference type="Pfam" id="PF09586">
    <property type="entry name" value="YfhO"/>
    <property type="match status" value="1"/>
</dbReference>
<dbReference type="PANTHER" id="PTHR38454">
    <property type="entry name" value="INTEGRAL MEMBRANE PROTEIN-RELATED"/>
    <property type="match status" value="1"/>
</dbReference>
<keyword evidence="1" id="KW-0812">Transmembrane</keyword>
<sequence length="884" mass="96514">MKKRDISLFTAPLMAGAVTAVLFMLFYLIHGYYPFGERSAAWCDMDQQYVPLLMELKTAFSDGSLLLGRGGGMMNFYGVFLFFLSSPLSLISLAVDNSHMIWFVNILIVIKAGLSAASAEFYFRRVLPKLNVPMGALMSVMYGTSGYVMLYYQNDMWLDMMIVFPLLLTALFRLLSSGKWGAYTVCLSLCVVMNFYISFMVIIFTAMLGGAALYLCCEPEKRGSRALRLLAADLCAALISGAVWLPAFAQYTASGRGNSLSDAFFGGYFVDRNFDKMAVLSGSSLVFAGAVLILVFRKKLKSGKAFLFGASGIAALIGVFAEPVNKLLQTGSYQAYPLRYGFIVILLIFSACGALLEEEPEKNHRLSACVISAASAALYITAAFIAYFHRSSLSSYAHSLWVDKKDGIIISVLGLFGGAAYFICLYSFRRGSIPKWLTVTVMAAVVFSESFMTFGINVAEAGESSDYFRVTCDSLERIPDEGFVRVKETKRYYYPNYAEAMGKYSIGHYTSLTDSDVLYTLKRMGYSSHWLDMDSTGGTMLTDELLLNKYIVGDPSGNRFYEPYDLSGNISIRTDPYVPKGAVVSEVAPEELSDYEDLQRMETTDFIADRLFGEGGTVMKHFPNTVSGAVISQTDGETMVSVIPDEPAELAYEIDVTGCKELYFDLFDRYSTDVEEEYYNSVEVSVNGSLKVSSYPSSSVNGIVDLGTYEDETVTVKVRVLKDFTAASFGVYTFDAERAAKAIAAAETASVSVEGNTITAKAESGGYVYLPVTWSEGWSCTVNGEKAELIRTLGSFCAVNLPEGGGTVRMRFCPKGLKTGGLLTCAGVLLFGVLLMVLRGKNSGVTGKAAARAVYALSAVTVLIFYAAAPLVWTVVNIIYLIGG</sequence>
<organism evidence="2 3">
    <name type="scientific">Ruminococcus flavefaciens</name>
    <dbReference type="NCBI Taxonomy" id="1265"/>
    <lineage>
        <taxon>Bacteria</taxon>
        <taxon>Bacillati</taxon>
        <taxon>Bacillota</taxon>
        <taxon>Clostridia</taxon>
        <taxon>Eubacteriales</taxon>
        <taxon>Oscillospiraceae</taxon>
        <taxon>Ruminococcus</taxon>
    </lineage>
</organism>
<feature type="transmembrane region" description="Helical" evidence="1">
    <location>
        <begin position="336"/>
        <end position="356"/>
    </location>
</feature>
<feature type="transmembrane region" description="Helical" evidence="1">
    <location>
        <begin position="229"/>
        <end position="249"/>
    </location>
</feature>
<protein>
    <submittedName>
        <fullName evidence="2">Putative membrane protein YfhO</fullName>
    </submittedName>
</protein>
<feature type="transmembrane region" description="Helical" evidence="1">
    <location>
        <begin position="157"/>
        <end position="175"/>
    </location>
</feature>
<evidence type="ECO:0000313" key="2">
    <source>
        <dbReference type="EMBL" id="PWJ13107.1"/>
    </source>
</evidence>
<dbReference type="RefSeq" id="WP_181380278.1">
    <property type="nucleotide sequence ID" value="NZ_QGDI01000005.1"/>
</dbReference>